<reference evidence="1" key="1">
    <citation type="submission" date="2017-04" db="EMBL/GenBank/DDBJ databases">
        <title>Unexpected and diverse lifestyles within the genus Limnohabitans.</title>
        <authorList>
            <person name="Kasalicky V."/>
            <person name="Mehrshad M."/>
            <person name="Andrei S.-A."/>
            <person name="Salcher M."/>
            <person name="Kratochvilova H."/>
            <person name="Simek K."/>
            <person name="Ghai R."/>
        </authorList>
    </citation>
    <scope>NUCLEOTIDE SEQUENCE [LARGE SCALE GENOMIC DNA]</scope>
    <source>
        <strain evidence="1">II-D5</strain>
    </source>
</reference>
<organism evidence="1 2">
    <name type="scientific">Limnohabitans planktonicus II-D5</name>
    <dbReference type="NCBI Taxonomy" id="1293045"/>
    <lineage>
        <taxon>Bacteria</taxon>
        <taxon>Pseudomonadati</taxon>
        <taxon>Pseudomonadota</taxon>
        <taxon>Betaproteobacteria</taxon>
        <taxon>Burkholderiales</taxon>
        <taxon>Comamonadaceae</taxon>
        <taxon>Limnohabitans</taxon>
    </lineage>
</organism>
<accession>A0A2T7SQA8</accession>
<keyword evidence="2" id="KW-1185">Reference proteome</keyword>
<evidence type="ECO:0000313" key="2">
    <source>
        <dbReference type="Proteomes" id="UP000037507"/>
    </source>
</evidence>
<name>A0A2T7SQA8_9BURK</name>
<dbReference type="Proteomes" id="UP000037507">
    <property type="component" value="Unassembled WGS sequence"/>
</dbReference>
<gene>
    <name evidence="1" type="ORF">H663_020570</name>
</gene>
<dbReference type="EMBL" id="LFYT02000107">
    <property type="protein sequence ID" value="PVE05047.1"/>
    <property type="molecule type" value="Genomic_DNA"/>
</dbReference>
<sequence>MLRLILKRRKIRSGKVLHFHLRKRQLRMTSLRHCWHERKLLDVAQIITRLHSQIQKLMQLDLLLRTTKLPLIKLYLDQISEIL</sequence>
<evidence type="ECO:0000313" key="1">
    <source>
        <dbReference type="EMBL" id="PVE05047.1"/>
    </source>
</evidence>
<comment type="caution">
    <text evidence="1">The sequence shown here is derived from an EMBL/GenBank/DDBJ whole genome shotgun (WGS) entry which is preliminary data.</text>
</comment>
<protein>
    <submittedName>
        <fullName evidence="1">Uncharacterized protein</fullName>
    </submittedName>
</protein>
<proteinExistence type="predicted"/>
<dbReference type="AlphaFoldDB" id="A0A2T7SQA8"/>